<dbReference type="AlphaFoldDB" id="A0A1H9SWJ0"/>
<keyword evidence="3" id="KW-1185">Reference proteome</keyword>
<sequence length="69" mass="8125">MLVIYLIVIAHLSNSEILQLIFKGINLIRNDYQSSIVIDLRKHAMVNILIFIFFDSIVFFILLVLYRLN</sequence>
<evidence type="ECO:0000313" key="2">
    <source>
        <dbReference type="EMBL" id="SER88749.1"/>
    </source>
</evidence>
<keyword evidence="1" id="KW-0472">Membrane</keyword>
<accession>A0A1H9SWJ0</accession>
<proteinExistence type="predicted"/>
<dbReference type="Proteomes" id="UP000199572">
    <property type="component" value="Unassembled WGS sequence"/>
</dbReference>
<evidence type="ECO:0000256" key="1">
    <source>
        <dbReference type="SAM" id="Phobius"/>
    </source>
</evidence>
<reference evidence="2 3" key="1">
    <citation type="submission" date="2016-10" db="EMBL/GenBank/DDBJ databases">
        <authorList>
            <person name="de Groot N.N."/>
        </authorList>
    </citation>
    <scope>NUCLEOTIDE SEQUENCE [LARGE SCALE GENOMIC DNA]</scope>
    <source>
        <strain evidence="2 3">DSM 18610</strain>
    </source>
</reference>
<evidence type="ECO:0000313" key="3">
    <source>
        <dbReference type="Proteomes" id="UP000199572"/>
    </source>
</evidence>
<protein>
    <submittedName>
        <fullName evidence="2">Uncharacterized protein</fullName>
    </submittedName>
</protein>
<keyword evidence="1" id="KW-0812">Transmembrane</keyword>
<organism evidence="2 3">
    <name type="scientific">Pedobacter rhizosphaerae</name>
    <dbReference type="NCBI Taxonomy" id="390241"/>
    <lineage>
        <taxon>Bacteria</taxon>
        <taxon>Pseudomonadati</taxon>
        <taxon>Bacteroidota</taxon>
        <taxon>Sphingobacteriia</taxon>
        <taxon>Sphingobacteriales</taxon>
        <taxon>Sphingobacteriaceae</taxon>
        <taxon>Pedobacter</taxon>
    </lineage>
</organism>
<gene>
    <name evidence="2" type="ORF">SAMN04488023_119103</name>
</gene>
<keyword evidence="1" id="KW-1133">Transmembrane helix</keyword>
<feature type="transmembrane region" description="Helical" evidence="1">
    <location>
        <begin position="44"/>
        <end position="66"/>
    </location>
</feature>
<dbReference type="EMBL" id="FOGG01000019">
    <property type="protein sequence ID" value="SER88749.1"/>
    <property type="molecule type" value="Genomic_DNA"/>
</dbReference>
<name>A0A1H9SWJ0_9SPHI</name>